<feature type="region of interest" description="Disordered" evidence="1">
    <location>
        <begin position="1"/>
        <end position="77"/>
    </location>
</feature>
<evidence type="ECO:0000313" key="2">
    <source>
        <dbReference type="EMBL" id="KAG5462837.1"/>
    </source>
</evidence>
<accession>A0A8H8A0P1</accession>
<dbReference type="Proteomes" id="UP000673691">
    <property type="component" value="Unassembled WGS sequence"/>
</dbReference>
<evidence type="ECO:0000313" key="3">
    <source>
        <dbReference type="Proteomes" id="UP000673691"/>
    </source>
</evidence>
<proteinExistence type="predicted"/>
<comment type="caution">
    <text evidence="2">The sequence shown here is derived from an EMBL/GenBank/DDBJ whole genome shotgun (WGS) entry which is preliminary data.</text>
</comment>
<gene>
    <name evidence="2" type="ORF">BJ554DRAFT_3314</name>
</gene>
<sequence>MVIGNSSRNLRLKQRRDGDTAMGSMVRCRRRTTSPGDTPLPSHLPPHPGGRRKGEKKNAGGHGRTAVARAAAPPAPGGSVRLVRCAAACRAHGGEAECRSRRRRGGAAPAAFLRPAVGASCAPPRPRRPLQAGSLARLRDNQRRLGPLWAGPALEGWGGGNFSGALAVPNEAIRLPSGL</sequence>
<evidence type="ECO:0000256" key="1">
    <source>
        <dbReference type="SAM" id="MobiDB-lite"/>
    </source>
</evidence>
<dbReference type="EMBL" id="JAEFCI010001537">
    <property type="protein sequence ID" value="KAG5462837.1"/>
    <property type="molecule type" value="Genomic_DNA"/>
</dbReference>
<protein>
    <submittedName>
        <fullName evidence="2">Uncharacterized protein</fullName>
    </submittedName>
</protein>
<dbReference type="AlphaFoldDB" id="A0A8H8A0P1"/>
<keyword evidence="3" id="KW-1185">Reference proteome</keyword>
<organism evidence="2 3">
    <name type="scientific">Olpidium bornovanus</name>
    <dbReference type="NCBI Taxonomy" id="278681"/>
    <lineage>
        <taxon>Eukaryota</taxon>
        <taxon>Fungi</taxon>
        <taxon>Fungi incertae sedis</taxon>
        <taxon>Olpidiomycota</taxon>
        <taxon>Olpidiomycotina</taxon>
        <taxon>Olpidiomycetes</taxon>
        <taxon>Olpidiales</taxon>
        <taxon>Olpidiaceae</taxon>
        <taxon>Olpidium</taxon>
    </lineage>
</organism>
<name>A0A8H8A0P1_9FUNG</name>
<reference evidence="2 3" key="1">
    <citation type="journal article" name="Sci. Rep.">
        <title>Genome-scale phylogenetic analyses confirm Olpidium as the closest living zoosporic fungus to the non-flagellated, terrestrial fungi.</title>
        <authorList>
            <person name="Chang Y."/>
            <person name="Rochon D."/>
            <person name="Sekimoto S."/>
            <person name="Wang Y."/>
            <person name="Chovatia M."/>
            <person name="Sandor L."/>
            <person name="Salamov A."/>
            <person name="Grigoriev I.V."/>
            <person name="Stajich J.E."/>
            <person name="Spatafora J.W."/>
        </authorList>
    </citation>
    <scope>NUCLEOTIDE SEQUENCE [LARGE SCALE GENOMIC DNA]</scope>
    <source>
        <strain evidence="2">S191</strain>
    </source>
</reference>